<feature type="region of interest" description="Disordered" evidence="5">
    <location>
        <begin position="312"/>
        <end position="336"/>
    </location>
</feature>
<name>A0ABS7NBH8_9RHOB</name>
<dbReference type="InterPro" id="IPR013762">
    <property type="entry name" value="Integrase-like_cat_sf"/>
</dbReference>
<evidence type="ECO:0000256" key="4">
    <source>
        <dbReference type="ARBA" id="ARBA00023172"/>
    </source>
</evidence>
<evidence type="ECO:0000256" key="5">
    <source>
        <dbReference type="SAM" id="MobiDB-lite"/>
    </source>
</evidence>
<proteinExistence type="inferred from homology"/>
<dbReference type="RefSeq" id="WP_222507366.1">
    <property type="nucleotide sequence ID" value="NZ_JAHVJA010000001.1"/>
</dbReference>
<comment type="similarity">
    <text evidence="1">Belongs to the 'phage' integrase family.</text>
</comment>
<dbReference type="EMBL" id="JAHVJA010000001">
    <property type="protein sequence ID" value="MBY6138556.1"/>
    <property type="molecule type" value="Genomic_DNA"/>
</dbReference>
<dbReference type="Gene3D" id="1.10.150.130">
    <property type="match status" value="1"/>
</dbReference>
<dbReference type="SUPFAM" id="SSF56349">
    <property type="entry name" value="DNA breaking-rejoining enzymes"/>
    <property type="match status" value="1"/>
</dbReference>
<dbReference type="InterPro" id="IPR050808">
    <property type="entry name" value="Phage_Integrase"/>
</dbReference>
<evidence type="ECO:0000256" key="3">
    <source>
        <dbReference type="ARBA" id="ARBA00023125"/>
    </source>
</evidence>
<dbReference type="PANTHER" id="PTHR30629">
    <property type="entry name" value="PROPHAGE INTEGRASE"/>
    <property type="match status" value="1"/>
</dbReference>
<keyword evidence="3" id="KW-0238">DNA-binding</keyword>
<comment type="caution">
    <text evidence="7">The sequence shown here is derived from an EMBL/GenBank/DDBJ whole genome shotgun (WGS) entry which is preliminary data.</text>
</comment>
<accession>A0ABS7NBH8</accession>
<dbReference type="Pfam" id="PF00589">
    <property type="entry name" value="Phage_integrase"/>
    <property type="match status" value="1"/>
</dbReference>
<gene>
    <name evidence="7" type="ORF">KUV26_03830</name>
</gene>
<feature type="compositionally biased region" description="Basic residues" evidence="5">
    <location>
        <begin position="327"/>
        <end position="336"/>
    </location>
</feature>
<dbReference type="InterPro" id="IPR010998">
    <property type="entry name" value="Integrase_recombinase_N"/>
</dbReference>
<evidence type="ECO:0000313" key="7">
    <source>
        <dbReference type="EMBL" id="MBY6138556.1"/>
    </source>
</evidence>
<keyword evidence="2" id="KW-0229">DNA integration</keyword>
<dbReference type="PROSITE" id="PS51898">
    <property type="entry name" value="TYR_RECOMBINASE"/>
    <property type="match status" value="1"/>
</dbReference>
<keyword evidence="4" id="KW-0233">DNA recombination</keyword>
<evidence type="ECO:0000259" key="6">
    <source>
        <dbReference type="PROSITE" id="PS51898"/>
    </source>
</evidence>
<organism evidence="7 8">
    <name type="scientific">Leisingera daeponensis</name>
    <dbReference type="NCBI Taxonomy" id="405746"/>
    <lineage>
        <taxon>Bacteria</taxon>
        <taxon>Pseudomonadati</taxon>
        <taxon>Pseudomonadota</taxon>
        <taxon>Alphaproteobacteria</taxon>
        <taxon>Rhodobacterales</taxon>
        <taxon>Roseobacteraceae</taxon>
        <taxon>Leisingera</taxon>
    </lineage>
</organism>
<dbReference type="Gene3D" id="1.10.443.10">
    <property type="entry name" value="Intergrase catalytic core"/>
    <property type="match status" value="1"/>
</dbReference>
<dbReference type="Proteomes" id="UP000766629">
    <property type="component" value="Unassembled WGS sequence"/>
</dbReference>
<dbReference type="PANTHER" id="PTHR30629:SF2">
    <property type="entry name" value="PROPHAGE INTEGRASE INTS-RELATED"/>
    <property type="match status" value="1"/>
</dbReference>
<dbReference type="InterPro" id="IPR002104">
    <property type="entry name" value="Integrase_catalytic"/>
</dbReference>
<evidence type="ECO:0000256" key="1">
    <source>
        <dbReference type="ARBA" id="ARBA00008857"/>
    </source>
</evidence>
<reference evidence="7 8" key="1">
    <citation type="submission" date="2021-06" db="EMBL/GenBank/DDBJ databases">
        <title>50 bacteria genomes isolated from Dapeng, Shenzhen, China.</title>
        <authorList>
            <person name="Zheng W."/>
            <person name="Yu S."/>
            <person name="Huang Y."/>
        </authorList>
    </citation>
    <scope>NUCLEOTIDE SEQUENCE [LARGE SCALE GENOMIC DNA]</scope>
    <source>
        <strain evidence="7 8">DP1N14-2</strain>
    </source>
</reference>
<evidence type="ECO:0000256" key="2">
    <source>
        <dbReference type="ARBA" id="ARBA00022908"/>
    </source>
</evidence>
<protein>
    <submittedName>
        <fullName evidence="7">Tyrosine-type recombinase/integrase</fullName>
    </submittedName>
</protein>
<sequence>MVKKNSKPYLARIPRSGKDYWYFRKGKTLIRLPDDPDSEEFDREYWAIRSGQHKATVKTTFEALITSYYQTPRFRGLKASTKAEYRRTLELLREKNGPKDFTKLRRKHVIAARDKYADQWRKANAMVEQLSILARHAIDLEWITANPAQGVEKLKGGSYEAWPETKLAAYERYCEQHGLTIERAIYELCIGTGQRIGDVVAMEWAHFLGGYMDVVQEKTGARLSIFCPDRLQTFLERLPRNGKHILAKNLTQHISKRRAQSLVAEVRKKIEAQDFVIHGWRYSAAKELAEAGCSDTEIQSVTGHKSLEMVKKYRQQARQKQLSKTAQLRRNRTKTE</sequence>
<evidence type="ECO:0000313" key="8">
    <source>
        <dbReference type="Proteomes" id="UP000766629"/>
    </source>
</evidence>
<keyword evidence="8" id="KW-1185">Reference proteome</keyword>
<feature type="domain" description="Tyr recombinase" evidence="6">
    <location>
        <begin position="152"/>
        <end position="327"/>
    </location>
</feature>
<dbReference type="InterPro" id="IPR011010">
    <property type="entry name" value="DNA_brk_join_enz"/>
</dbReference>